<dbReference type="InterPro" id="IPR036942">
    <property type="entry name" value="Beta-barrel_TonB_sf"/>
</dbReference>
<dbReference type="InterPro" id="IPR000531">
    <property type="entry name" value="Beta-barrel_TonB"/>
</dbReference>
<keyword evidence="11" id="KW-1185">Reference proteome</keyword>
<dbReference type="Gene3D" id="3.55.50.30">
    <property type="match status" value="1"/>
</dbReference>
<keyword evidence="8" id="KW-0732">Signal</keyword>
<dbReference type="PANTHER" id="PTHR40980">
    <property type="entry name" value="PLUG DOMAIN-CONTAINING PROTEIN"/>
    <property type="match status" value="1"/>
</dbReference>
<evidence type="ECO:0000313" key="10">
    <source>
        <dbReference type="EMBL" id="MDR6532014.1"/>
    </source>
</evidence>
<feature type="signal peptide" evidence="8">
    <location>
        <begin position="1"/>
        <end position="34"/>
    </location>
</feature>
<dbReference type="SUPFAM" id="SSF56935">
    <property type="entry name" value="Porins"/>
    <property type="match status" value="1"/>
</dbReference>
<comment type="caution">
    <text evidence="10">The sequence shown here is derived from an EMBL/GenBank/DDBJ whole genome shotgun (WGS) entry which is preliminary data.</text>
</comment>
<evidence type="ECO:0000256" key="1">
    <source>
        <dbReference type="ARBA" id="ARBA00004442"/>
    </source>
</evidence>
<reference evidence="10 11" key="1">
    <citation type="submission" date="2023-07" db="EMBL/GenBank/DDBJ databases">
        <title>Sorghum-associated microbial communities from plants grown in Nebraska, USA.</title>
        <authorList>
            <person name="Schachtman D."/>
        </authorList>
    </citation>
    <scope>NUCLEOTIDE SEQUENCE [LARGE SCALE GENOMIC DNA]</scope>
    <source>
        <strain evidence="10 11">DS2154</strain>
    </source>
</reference>
<evidence type="ECO:0000256" key="5">
    <source>
        <dbReference type="ARBA" id="ARBA00023136"/>
    </source>
</evidence>
<dbReference type="Pfam" id="PF00593">
    <property type="entry name" value="TonB_dep_Rec_b-barrel"/>
    <property type="match status" value="1"/>
</dbReference>
<dbReference type="CDD" id="cd01347">
    <property type="entry name" value="ligand_gated_channel"/>
    <property type="match status" value="1"/>
</dbReference>
<dbReference type="PANTHER" id="PTHR40980:SF3">
    <property type="entry name" value="TONB-DEPENDENT RECEPTOR-LIKE BETA-BARREL DOMAIN-CONTAINING PROTEIN"/>
    <property type="match status" value="1"/>
</dbReference>
<comment type="similarity">
    <text evidence="7">Belongs to the TonB-dependent receptor family.</text>
</comment>
<keyword evidence="10" id="KW-0675">Receptor</keyword>
<dbReference type="RefSeq" id="WP_310032330.1">
    <property type="nucleotide sequence ID" value="NZ_JAVDRL010000007.1"/>
</dbReference>
<keyword evidence="5 7" id="KW-0472">Membrane</keyword>
<dbReference type="SMART" id="SM00965">
    <property type="entry name" value="STN"/>
    <property type="match status" value="1"/>
</dbReference>
<evidence type="ECO:0000256" key="8">
    <source>
        <dbReference type="SAM" id="SignalP"/>
    </source>
</evidence>
<dbReference type="NCBIfam" id="TIGR01782">
    <property type="entry name" value="TonB-Xanth-Caul"/>
    <property type="match status" value="1"/>
</dbReference>
<dbReference type="EMBL" id="JAVDRL010000007">
    <property type="protein sequence ID" value="MDR6532014.1"/>
    <property type="molecule type" value="Genomic_DNA"/>
</dbReference>
<evidence type="ECO:0000256" key="2">
    <source>
        <dbReference type="ARBA" id="ARBA00022448"/>
    </source>
</evidence>
<dbReference type="InterPro" id="IPR010104">
    <property type="entry name" value="TonB_rcpt_bac"/>
</dbReference>
<dbReference type="InterPro" id="IPR037066">
    <property type="entry name" value="Plug_dom_sf"/>
</dbReference>
<dbReference type="Pfam" id="PF07660">
    <property type="entry name" value="STN"/>
    <property type="match status" value="1"/>
</dbReference>
<organism evidence="10 11">
    <name type="scientific">Caulobacter rhizosphaerae</name>
    <dbReference type="NCBI Taxonomy" id="2010972"/>
    <lineage>
        <taxon>Bacteria</taxon>
        <taxon>Pseudomonadati</taxon>
        <taxon>Pseudomonadota</taxon>
        <taxon>Alphaproteobacteria</taxon>
        <taxon>Caulobacterales</taxon>
        <taxon>Caulobacteraceae</taxon>
        <taxon>Caulobacter</taxon>
    </lineage>
</organism>
<feature type="domain" description="Secretin/TonB short N-terminal" evidence="9">
    <location>
        <begin position="66"/>
        <end position="117"/>
    </location>
</feature>
<evidence type="ECO:0000256" key="7">
    <source>
        <dbReference type="RuleBase" id="RU003357"/>
    </source>
</evidence>
<comment type="subcellular location">
    <subcellularLocation>
        <location evidence="1 7">Cell outer membrane</location>
    </subcellularLocation>
</comment>
<dbReference type="InterPro" id="IPR012910">
    <property type="entry name" value="Plug_dom"/>
</dbReference>
<dbReference type="InterPro" id="IPR011662">
    <property type="entry name" value="Secretin/TonB_short_N"/>
</dbReference>
<keyword evidence="3" id="KW-0406">Ion transport</keyword>
<evidence type="ECO:0000256" key="6">
    <source>
        <dbReference type="ARBA" id="ARBA00023237"/>
    </source>
</evidence>
<keyword evidence="6" id="KW-0998">Cell outer membrane</keyword>
<keyword evidence="7" id="KW-0798">TonB box</keyword>
<protein>
    <submittedName>
        <fullName evidence="10">TonB-dependent receptor</fullName>
    </submittedName>
</protein>
<dbReference type="Gene3D" id="2.170.130.10">
    <property type="entry name" value="TonB-dependent receptor, plug domain"/>
    <property type="match status" value="1"/>
</dbReference>
<evidence type="ECO:0000259" key="9">
    <source>
        <dbReference type="SMART" id="SM00965"/>
    </source>
</evidence>
<dbReference type="Proteomes" id="UP001262754">
    <property type="component" value="Unassembled WGS sequence"/>
</dbReference>
<evidence type="ECO:0000313" key="11">
    <source>
        <dbReference type="Proteomes" id="UP001262754"/>
    </source>
</evidence>
<evidence type="ECO:0000256" key="4">
    <source>
        <dbReference type="ARBA" id="ARBA00023004"/>
    </source>
</evidence>
<accession>A0ABU1N0Q2</accession>
<gene>
    <name evidence="10" type="ORF">J2800_002767</name>
</gene>
<feature type="chain" id="PRO_5046628561" evidence="8">
    <location>
        <begin position="35"/>
        <end position="991"/>
    </location>
</feature>
<keyword evidence="2" id="KW-0813">Transport</keyword>
<sequence length="991" mass="106854">MTAYRPRGHRHSLCAGAASAILLTGLAAAAPALAQGQAAVAQTYEFNIPAKDLDQALKAFGDRSNTQVLFTKAVVQGRKSPALRGRYTSAEALNLLLKGSDLNYQRTASNVVLIREGAPPASSMAGSAAEAPASTAAQESVALDEVVVTGVRKSLREALDVKRGSDKVVEAISAKDIGVLPDVTIAESIARLPGVNATRDRGNDSQAVVRGLGARLVLGTINGREVASSEPDRNVRWEIYPSEVVSGVQVYKSQSADLIAGGVAATINIDTIAPLDYKGPEFVLRAGPVFYDGGKDIPNYKTTGYRASGSWVHKINDDLAVVLGVTGQRQKNGYGSFTGWGYNDSNARPPAGASDYSSDLNRDGVVDYTPWGAQMSASRIDQKRTGVSGGLQYKPTDHFELKADALYSKIKITEVQDQTVWGANNWGNWNRGDGTNTGWNDADYHAAGSSFTLVDNTVVAATLPFSSVQTVLAKYSEDKDLFAGGLNGKWTSDQWTVAADVSYSKAKRTNTWKAVRFEAWPSWTSFDWRAGKTPTITTSQDSLSLSQTADLAGSHDGPEHLNDELKAAALDVTRDLQGSPFKSFQFGVRASDRTKDHTSFSFAPSATGATVPASLLSAYKLDDGADVPALLTGDIDAIAAVAYGPNAFALSNATEELAERWSVNEKVYEGYGKLNFAADSVAGAWLTGNVGARVVHTETSSDGMQQDTASAFSAVTVDNDYTDFLPSANSKLDFGDGKVLRFGLAKVIARPPLDELRASRTLANWAPWTGSAGNPKLKPFEAWQLDASAEWYFRPEALVAASYYYKDVDSYIGWKQSPAAFGGQTYTVASPANGGGGYIQGLELTFQTPFFFLPGPLSKFGIYSNYAYVDSDLKEFSPANNPLSMTGLAKNTATVDLWYANGPIEARLGWKYHSPMTVIYGWNGADLQTLESEKTLDFSSSYTFNDHVAVRFQVNNLTNEALRMYRDNDPNRIGRYDSYGRRYLVDVTLKF</sequence>
<name>A0ABU1N0Q2_9CAUL</name>
<evidence type="ECO:0000256" key="3">
    <source>
        <dbReference type="ARBA" id="ARBA00022496"/>
    </source>
</evidence>
<keyword evidence="4" id="KW-0408">Iron</keyword>
<dbReference type="Gene3D" id="2.40.170.20">
    <property type="entry name" value="TonB-dependent receptor, beta-barrel domain"/>
    <property type="match status" value="1"/>
</dbReference>
<keyword evidence="3" id="KW-0410">Iron transport</keyword>
<proteinExistence type="inferred from homology"/>
<dbReference type="Pfam" id="PF07715">
    <property type="entry name" value="Plug"/>
    <property type="match status" value="1"/>
</dbReference>